<evidence type="ECO:0000313" key="3">
    <source>
        <dbReference type="Proteomes" id="UP000717328"/>
    </source>
</evidence>
<dbReference type="Pfam" id="PF20415">
    <property type="entry name" value="DUF6699"/>
    <property type="match status" value="1"/>
</dbReference>
<evidence type="ECO:0000259" key="1">
    <source>
        <dbReference type="Pfam" id="PF20415"/>
    </source>
</evidence>
<name>A0A9P7KIJ8_9AGAR</name>
<reference evidence="2" key="1">
    <citation type="submission" date="2021-02" db="EMBL/GenBank/DDBJ databases">
        <authorList>
            <person name="Nieuwenhuis M."/>
            <person name="Van De Peppel L.J.J."/>
        </authorList>
    </citation>
    <scope>NUCLEOTIDE SEQUENCE</scope>
    <source>
        <strain evidence="2">D49</strain>
    </source>
</reference>
<gene>
    <name evidence="2" type="ORF">H0H81_007688</name>
</gene>
<dbReference type="OrthoDB" id="3265169at2759"/>
<dbReference type="EMBL" id="JABCKI010000206">
    <property type="protein sequence ID" value="KAG5651718.1"/>
    <property type="molecule type" value="Genomic_DNA"/>
</dbReference>
<accession>A0A9P7KIJ8</accession>
<dbReference type="InterPro" id="IPR046522">
    <property type="entry name" value="DUF6699"/>
</dbReference>
<protein>
    <recommendedName>
        <fullName evidence="1">DUF6699 domain-containing protein</fullName>
    </recommendedName>
</protein>
<reference evidence="2" key="2">
    <citation type="submission" date="2021-10" db="EMBL/GenBank/DDBJ databases">
        <title>Phylogenomics reveals ancestral predisposition of the termite-cultivated fungus Termitomyces towards a domesticated lifestyle.</title>
        <authorList>
            <person name="Auxier B."/>
            <person name="Grum-Grzhimaylo A."/>
            <person name="Cardenas M.E."/>
            <person name="Lodge J.D."/>
            <person name="Laessoe T."/>
            <person name="Pedersen O."/>
            <person name="Smith M.E."/>
            <person name="Kuyper T.W."/>
            <person name="Franco-Molano E.A."/>
            <person name="Baroni T.J."/>
            <person name="Aanen D.K."/>
        </authorList>
    </citation>
    <scope>NUCLEOTIDE SEQUENCE</scope>
    <source>
        <strain evidence="2">D49</strain>
    </source>
</reference>
<dbReference type="AlphaFoldDB" id="A0A9P7KIJ8"/>
<feature type="domain" description="DUF6699" evidence="1">
    <location>
        <begin position="2"/>
        <end position="102"/>
    </location>
</feature>
<feature type="non-terminal residue" evidence="2">
    <location>
        <position position="1"/>
    </location>
</feature>
<comment type="caution">
    <text evidence="2">The sequence shown here is derived from an EMBL/GenBank/DDBJ whole genome shotgun (WGS) entry which is preliminary data.</text>
</comment>
<keyword evidence="3" id="KW-1185">Reference proteome</keyword>
<sequence length="114" mass="13106">LATNPPKQELTLFHVRLPWYIHIRATCTSGITIKDVLTQIHDNIMQTIESRDIYNVVLDASDREEMTTAYHYRMGSQDSPKLRRMDFLGMDIVFMGLAKGENGRWEIKTALAPP</sequence>
<evidence type="ECO:0000313" key="2">
    <source>
        <dbReference type="EMBL" id="KAG5651718.1"/>
    </source>
</evidence>
<dbReference type="Proteomes" id="UP000717328">
    <property type="component" value="Unassembled WGS sequence"/>
</dbReference>
<organism evidence="2 3">
    <name type="scientific">Sphagnurus paluster</name>
    <dbReference type="NCBI Taxonomy" id="117069"/>
    <lineage>
        <taxon>Eukaryota</taxon>
        <taxon>Fungi</taxon>
        <taxon>Dikarya</taxon>
        <taxon>Basidiomycota</taxon>
        <taxon>Agaricomycotina</taxon>
        <taxon>Agaricomycetes</taxon>
        <taxon>Agaricomycetidae</taxon>
        <taxon>Agaricales</taxon>
        <taxon>Tricholomatineae</taxon>
        <taxon>Lyophyllaceae</taxon>
        <taxon>Sphagnurus</taxon>
    </lineage>
</organism>
<proteinExistence type="predicted"/>